<organism evidence="1 2">
    <name type="scientific">Tetrahymena thermophila (strain SB210)</name>
    <dbReference type="NCBI Taxonomy" id="312017"/>
    <lineage>
        <taxon>Eukaryota</taxon>
        <taxon>Sar</taxon>
        <taxon>Alveolata</taxon>
        <taxon>Ciliophora</taxon>
        <taxon>Intramacronucleata</taxon>
        <taxon>Oligohymenophorea</taxon>
        <taxon>Hymenostomatida</taxon>
        <taxon>Tetrahymenina</taxon>
        <taxon>Tetrahymenidae</taxon>
        <taxon>Tetrahymena</taxon>
    </lineage>
</organism>
<keyword evidence="2" id="KW-1185">Reference proteome</keyword>
<accession>W7X4C2</accession>
<reference evidence="2" key="1">
    <citation type="journal article" date="2006" name="PLoS Biol.">
        <title>Macronuclear genome sequence of the ciliate Tetrahymena thermophila, a model eukaryote.</title>
        <authorList>
            <person name="Eisen J.A."/>
            <person name="Coyne R.S."/>
            <person name="Wu M."/>
            <person name="Wu D."/>
            <person name="Thiagarajan M."/>
            <person name="Wortman J.R."/>
            <person name="Badger J.H."/>
            <person name="Ren Q."/>
            <person name="Amedeo P."/>
            <person name="Jones K.M."/>
            <person name="Tallon L.J."/>
            <person name="Delcher A.L."/>
            <person name="Salzberg S.L."/>
            <person name="Silva J.C."/>
            <person name="Haas B.J."/>
            <person name="Majoros W.H."/>
            <person name="Farzad M."/>
            <person name="Carlton J.M."/>
            <person name="Smith R.K. Jr."/>
            <person name="Garg J."/>
            <person name="Pearlman R.E."/>
            <person name="Karrer K.M."/>
            <person name="Sun L."/>
            <person name="Manning G."/>
            <person name="Elde N.C."/>
            <person name="Turkewitz A.P."/>
            <person name="Asai D.J."/>
            <person name="Wilkes D.E."/>
            <person name="Wang Y."/>
            <person name="Cai H."/>
            <person name="Collins K."/>
            <person name="Stewart B.A."/>
            <person name="Lee S.R."/>
            <person name="Wilamowska K."/>
            <person name="Weinberg Z."/>
            <person name="Ruzzo W.L."/>
            <person name="Wloga D."/>
            <person name="Gaertig J."/>
            <person name="Frankel J."/>
            <person name="Tsao C.-C."/>
            <person name="Gorovsky M.A."/>
            <person name="Keeling P.J."/>
            <person name="Waller R.F."/>
            <person name="Patron N.J."/>
            <person name="Cherry J.M."/>
            <person name="Stover N.A."/>
            <person name="Krieger C.J."/>
            <person name="del Toro C."/>
            <person name="Ryder H.F."/>
            <person name="Williamson S.C."/>
            <person name="Barbeau R.A."/>
            <person name="Hamilton E.P."/>
            <person name="Orias E."/>
        </authorList>
    </citation>
    <scope>NUCLEOTIDE SEQUENCE [LARGE SCALE GENOMIC DNA]</scope>
    <source>
        <strain evidence="2">SB210</strain>
    </source>
</reference>
<evidence type="ECO:0000313" key="2">
    <source>
        <dbReference type="Proteomes" id="UP000009168"/>
    </source>
</evidence>
<sequence>MMKVHKQKTLRNQINKNCNSRILILSSLNIQRTRLNRVLIIVIQIYKFRSSSQINRQMTILQIKLMIVKFKNARKKKRARVSKILTIYQVLKRIFQTIKP</sequence>
<protein>
    <submittedName>
        <fullName evidence="1">Uncharacterized protein</fullName>
    </submittedName>
</protein>
<dbReference type="RefSeq" id="XP_012653300.1">
    <property type="nucleotide sequence ID" value="XM_012797846.1"/>
</dbReference>
<dbReference type="EMBL" id="GG662685">
    <property type="protein sequence ID" value="EWS74160.1"/>
    <property type="molecule type" value="Genomic_DNA"/>
</dbReference>
<dbReference type="AlphaFoldDB" id="W7X4C2"/>
<proteinExistence type="predicted"/>
<gene>
    <name evidence="1" type="ORF">TTHERM_000759018</name>
</gene>
<dbReference type="Proteomes" id="UP000009168">
    <property type="component" value="Unassembled WGS sequence"/>
</dbReference>
<name>W7X4C2_TETTS</name>
<dbReference type="GeneID" id="24440544"/>
<evidence type="ECO:0000313" key="1">
    <source>
        <dbReference type="EMBL" id="EWS74160.1"/>
    </source>
</evidence>
<dbReference type="InParanoid" id="W7X4C2"/>
<dbReference type="KEGG" id="tet:TTHERM_000759018"/>